<reference evidence="1 2" key="1">
    <citation type="submission" date="2019-01" db="EMBL/GenBank/DDBJ databases">
        <authorList>
            <person name="Chen W.-M."/>
        </authorList>
    </citation>
    <scope>NUCLEOTIDE SEQUENCE [LARGE SCALE GENOMIC DNA]</scope>
    <source>
        <strain evidence="1 2">CCP-7</strain>
    </source>
</reference>
<protein>
    <submittedName>
        <fullName evidence="1">Uncharacterized protein</fullName>
    </submittedName>
</protein>
<evidence type="ECO:0000313" key="2">
    <source>
        <dbReference type="Proteomes" id="UP000282971"/>
    </source>
</evidence>
<organism evidence="1 2">
    <name type="scientific">Sphingomonas crocodyli</name>
    <dbReference type="NCBI Taxonomy" id="1979270"/>
    <lineage>
        <taxon>Bacteria</taxon>
        <taxon>Pseudomonadati</taxon>
        <taxon>Pseudomonadota</taxon>
        <taxon>Alphaproteobacteria</taxon>
        <taxon>Sphingomonadales</taxon>
        <taxon>Sphingomonadaceae</taxon>
        <taxon>Sphingomonas</taxon>
    </lineage>
</organism>
<accession>A0A437M862</accession>
<dbReference type="RefSeq" id="WP_127742541.1">
    <property type="nucleotide sequence ID" value="NZ_SACN01000001.1"/>
</dbReference>
<dbReference type="Proteomes" id="UP000282971">
    <property type="component" value="Unassembled WGS sequence"/>
</dbReference>
<dbReference type="OrthoDB" id="7877312at2"/>
<sequence length="182" mass="19293">MTYFVKYRRSDGVFAGCGSCDHANLNAQLINRPDLALIECLEDPQKWVAAPGGGMVSVLTLDPVRAFLSARVDEEAEAERMRFITPGAGMAMTYLRKEQEARAYLADGELGPMLEAEAAATGQSVADLAAAVVAAADLWAVVGAAIEGARMAAKRTIANTDNLKIMDEAAAIDWSAVTNVEA</sequence>
<dbReference type="EMBL" id="SACN01000001">
    <property type="protein sequence ID" value="RVT93684.1"/>
    <property type="molecule type" value="Genomic_DNA"/>
</dbReference>
<evidence type="ECO:0000313" key="1">
    <source>
        <dbReference type="EMBL" id="RVT93684.1"/>
    </source>
</evidence>
<comment type="caution">
    <text evidence="1">The sequence shown here is derived from an EMBL/GenBank/DDBJ whole genome shotgun (WGS) entry which is preliminary data.</text>
</comment>
<proteinExistence type="predicted"/>
<dbReference type="AlphaFoldDB" id="A0A437M862"/>
<keyword evidence="2" id="KW-1185">Reference proteome</keyword>
<gene>
    <name evidence="1" type="ORF">EOD43_07405</name>
</gene>
<name>A0A437M862_9SPHN</name>